<accession>A0ABS4CKZ7</accession>
<dbReference type="Proteomes" id="UP000673375">
    <property type="component" value="Unassembled WGS sequence"/>
</dbReference>
<reference evidence="1 2" key="1">
    <citation type="submission" date="2020-12" db="EMBL/GenBank/DDBJ databases">
        <title>Vagococcus allomyrinae sp. nov. and Enterococcus lavae sp. nov., isolated from the larvae of Allomyrina dichotoma.</title>
        <authorList>
            <person name="Lee S.D."/>
        </authorList>
    </citation>
    <scope>NUCLEOTIDE SEQUENCE [LARGE SCALE GENOMIC DNA]</scope>
    <source>
        <strain evidence="1 2">BWM-S5</strain>
    </source>
</reference>
<dbReference type="EMBL" id="JAEDXU010000004">
    <property type="protein sequence ID" value="MBP1046627.1"/>
    <property type="molecule type" value="Genomic_DNA"/>
</dbReference>
<gene>
    <name evidence="1" type="ORF">I6N96_10035</name>
</gene>
<protein>
    <submittedName>
        <fullName evidence="1">Uncharacterized protein</fullName>
    </submittedName>
</protein>
<sequence length="327" mass="38693">MSNVEKFITAWMNDYNKGIEKFGAPQISLNIEDFEVENEEIYKKYLSQEFPDTNRQVKIYLGILGRKMRFSYMHAMQQRDWALLNNVIYQNTRFNLIYGATLASGTDHSNALWDLLAAFTCNNFDELSIFFPKNFPSGKGKFYTEICRNFMEIMIYHQDERFIETKVLADKFLAKKKTTWEKESILYLLALLERDATACSEHLEALCKAYQRLSEVSAPFKSFPLQVHGWYRFAYYVDPSFFIQIKQPKHWSFFSDFERWHKESSYPKGQLFYQYPEKMDLMNRILQAELPAIQLYENGNGRHTDFVKDTDRFLSELTLGIMNSSQP</sequence>
<name>A0ABS4CKZ7_9ENTE</name>
<dbReference type="RefSeq" id="WP_209557417.1">
    <property type="nucleotide sequence ID" value="NZ_JAEDXU010000004.1"/>
</dbReference>
<evidence type="ECO:0000313" key="1">
    <source>
        <dbReference type="EMBL" id="MBP1046627.1"/>
    </source>
</evidence>
<organism evidence="1 2">
    <name type="scientific">Enterococcus larvae</name>
    <dbReference type="NCBI Taxonomy" id="2794352"/>
    <lineage>
        <taxon>Bacteria</taxon>
        <taxon>Bacillati</taxon>
        <taxon>Bacillota</taxon>
        <taxon>Bacilli</taxon>
        <taxon>Lactobacillales</taxon>
        <taxon>Enterococcaceae</taxon>
        <taxon>Enterococcus</taxon>
    </lineage>
</organism>
<comment type="caution">
    <text evidence="1">The sequence shown here is derived from an EMBL/GenBank/DDBJ whole genome shotgun (WGS) entry which is preliminary data.</text>
</comment>
<keyword evidence="2" id="KW-1185">Reference proteome</keyword>
<proteinExistence type="predicted"/>
<evidence type="ECO:0000313" key="2">
    <source>
        <dbReference type="Proteomes" id="UP000673375"/>
    </source>
</evidence>